<protein>
    <submittedName>
        <fullName evidence="1">Uncharacterized protein</fullName>
    </submittedName>
</protein>
<reference evidence="2" key="1">
    <citation type="journal article" date="2019" name="Int. J. Syst. Evol. Microbiol.">
        <title>The Global Catalogue of Microorganisms (GCM) 10K type strain sequencing project: providing services to taxonomists for standard genome sequencing and annotation.</title>
        <authorList>
            <consortium name="The Broad Institute Genomics Platform"/>
            <consortium name="The Broad Institute Genome Sequencing Center for Infectious Disease"/>
            <person name="Wu L."/>
            <person name="Ma J."/>
        </authorList>
    </citation>
    <scope>NUCLEOTIDE SEQUENCE [LARGE SCALE GENOMIC DNA]</scope>
    <source>
        <strain evidence="2">KCTC 42586</strain>
    </source>
</reference>
<sequence>MKPMQGEHSATLPPPDPFTSLAAHFGMLLGVADLEAVVGHAWAKMRLHNAWLHGGGVVWGFGISLDGPRREVKIAPGLALDDLGRELHLPVLSCLDLAKWFEENEEKVKTRPTTDGVAFDAHVLARFRACLDRPVPALTSPCDSAGAQTTYSRLRETCELLLVPGRSTPRRDRSPRLRRLLGLPGTGDAVTDAAIAEDVDGLLDKVKAAADADRPRLWLEAVRKCAALDTVDRRPADADGSGLLPGGEPGGVILGDLVDLRLITVGGTTTAGCDLIDVATRTSQVDTVTLVELASAASLPRGGA</sequence>
<evidence type="ECO:0000313" key="2">
    <source>
        <dbReference type="Proteomes" id="UP001596263"/>
    </source>
</evidence>
<proteinExistence type="predicted"/>
<comment type="caution">
    <text evidence="1">The sequence shown here is derived from an EMBL/GenBank/DDBJ whole genome shotgun (WGS) entry which is preliminary data.</text>
</comment>
<gene>
    <name evidence="1" type="ORF">ACFPQ9_38260</name>
</gene>
<keyword evidence="2" id="KW-1185">Reference proteome</keyword>
<organism evidence="1 2">
    <name type="scientific">Streptomyces coerulescens</name>
    <dbReference type="NCBI Taxonomy" id="29304"/>
    <lineage>
        <taxon>Bacteria</taxon>
        <taxon>Bacillati</taxon>
        <taxon>Actinomycetota</taxon>
        <taxon>Actinomycetes</taxon>
        <taxon>Kitasatosporales</taxon>
        <taxon>Streptomycetaceae</taxon>
        <taxon>Streptomyces</taxon>
    </lineage>
</organism>
<dbReference type="EMBL" id="JBHSKM010000044">
    <property type="protein sequence ID" value="MFC5219686.1"/>
    <property type="molecule type" value="Genomic_DNA"/>
</dbReference>
<accession>A0ABW0CXA4</accession>
<evidence type="ECO:0000313" key="1">
    <source>
        <dbReference type="EMBL" id="MFC5219686.1"/>
    </source>
</evidence>
<dbReference type="RefSeq" id="WP_380863667.1">
    <property type="nucleotide sequence ID" value="NZ_JBHSKM010000044.1"/>
</dbReference>
<name>A0ABW0CXA4_STRCD</name>
<dbReference type="Proteomes" id="UP001596263">
    <property type="component" value="Unassembled WGS sequence"/>
</dbReference>